<evidence type="ECO:0000313" key="3">
    <source>
        <dbReference type="Proteomes" id="UP001162162"/>
    </source>
</evidence>
<dbReference type="AlphaFoldDB" id="A0AAV8Y1A8"/>
<organism evidence="2 3">
    <name type="scientific">Aromia moschata</name>
    <dbReference type="NCBI Taxonomy" id="1265417"/>
    <lineage>
        <taxon>Eukaryota</taxon>
        <taxon>Metazoa</taxon>
        <taxon>Ecdysozoa</taxon>
        <taxon>Arthropoda</taxon>
        <taxon>Hexapoda</taxon>
        <taxon>Insecta</taxon>
        <taxon>Pterygota</taxon>
        <taxon>Neoptera</taxon>
        <taxon>Endopterygota</taxon>
        <taxon>Coleoptera</taxon>
        <taxon>Polyphaga</taxon>
        <taxon>Cucujiformia</taxon>
        <taxon>Chrysomeloidea</taxon>
        <taxon>Cerambycidae</taxon>
        <taxon>Cerambycinae</taxon>
        <taxon>Callichromatini</taxon>
        <taxon>Aromia</taxon>
    </lineage>
</organism>
<dbReference type="Gene3D" id="1.10.10.60">
    <property type="entry name" value="Homeodomain-like"/>
    <property type="match status" value="1"/>
</dbReference>
<dbReference type="EMBL" id="JAPWTK010000252">
    <property type="protein sequence ID" value="KAJ8944463.1"/>
    <property type="molecule type" value="Genomic_DNA"/>
</dbReference>
<accession>A0AAV8Y1A8</accession>
<dbReference type="GO" id="GO:0003676">
    <property type="term" value="F:nucleic acid binding"/>
    <property type="evidence" value="ECO:0007669"/>
    <property type="project" value="InterPro"/>
</dbReference>
<evidence type="ECO:0008006" key="4">
    <source>
        <dbReference type="Google" id="ProtNLM"/>
    </source>
</evidence>
<feature type="region of interest" description="Disordered" evidence="1">
    <location>
        <begin position="1"/>
        <end position="41"/>
    </location>
</feature>
<proteinExistence type="predicted"/>
<feature type="compositionally biased region" description="Polar residues" evidence="1">
    <location>
        <begin position="28"/>
        <end position="38"/>
    </location>
</feature>
<dbReference type="InterPro" id="IPR036397">
    <property type="entry name" value="RNaseH_sf"/>
</dbReference>
<dbReference type="PANTHER" id="PTHR47326:SF1">
    <property type="entry name" value="HTH PSQ-TYPE DOMAIN-CONTAINING PROTEIN"/>
    <property type="match status" value="1"/>
</dbReference>
<comment type="caution">
    <text evidence="2">The sequence shown here is derived from an EMBL/GenBank/DDBJ whole genome shotgun (WGS) entry which is preliminary data.</text>
</comment>
<dbReference type="PANTHER" id="PTHR47326">
    <property type="entry name" value="TRANSPOSABLE ELEMENT TC3 TRANSPOSASE-LIKE PROTEIN"/>
    <property type="match status" value="1"/>
</dbReference>
<sequence>METGMDATDPGGGPSQRAISEHDRLRRQNTNAGRSCSPIQEKYPELPLISQAQGTVSKIDKQFRERGHVRQHKKNPFNKLSDDQKLDVMLMLEENPHTSSRQTASALNISHSSILRVLTENQMHPYKLVPTNELAEDNFDRRILLCEQMTQLIDNKNVLFSDESTFTLHGHVNRQNYRYWSREYPHWMRELHTQNPEKVNVCAGIIGENIIGPFFIDGNLN</sequence>
<evidence type="ECO:0000256" key="1">
    <source>
        <dbReference type="SAM" id="MobiDB-lite"/>
    </source>
</evidence>
<gene>
    <name evidence="2" type="ORF">NQ318_012523</name>
</gene>
<dbReference type="Proteomes" id="UP001162162">
    <property type="component" value="Unassembled WGS sequence"/>
</dbReference>
<dbReference type="Gene3D" id="3.30.420.10">
    <property type="entry name" value="Ribonuclease H-like superfamily/Ribonuclease H"/>
    <property type="match status" value="1"/>
</dbReference>
<evidence type="ECO:0000313" key="2">
    <source>
        <dbReference type="EMBL" id="KAJ8944463.1"/>
    </source>
</evidence>
<keyword evidence="3" id="KW-1185">Reference proteome</keyword>
<name>A0AAV8Y1A8_9CUCU</name>
<reference evidence="2" key="1">
    <citation type="journal article" date="2023" name="Insect Mol. Biol.">
        <title>Genome sequencing provides insights into the evolution of gene families encoding plant cell wall-degrading enzymes in longhorned beetles.</title>
        <authorList>
            <person name="Shin N.R."/>
            <person name="Okamura Y."/>
            <person name="Kirsch R."/>
            <person name="Pauchet Y."/>
        </authorList>
    </citation>
    <scope>NUCLEOTIDE SEQUENCE</scope>
    <source>
        <strain evidence="2">AMC_N1</strain>
    </source>
</reference>
<protein>
    <recommendedName>
        <fullName evidence="4">Transposase</fullName>
    </recommendedName>
</protein>